<gene>
    <name evidence="1" type="ORF">RirG_154370</name>
</gene>
<evidence type="ECO:0000313" key="1">
    <source>
        <dbReference type="EMBL" id="EXX63220.1"/>
    </source>
</evidence>
<accession>A0A015J8M0</accession>
<sequence>MKVKNTKSQKQHKTHKTETGTLAEEIETYGVNDLISFLEKQKGLDYDDAEIIRKEKINGHAFLKFTTKKFRDCGMPGGTAMILADFAKECKEKKSRAFSSYRTKKDLKEVLEKYGAGRIEDIPQFSPRIHKIDEKDESFLHCLKDIRIKLSNMGTVNQSNEAIRCEYISAILHACVHITKNLTGKYIRINPQFEIIGGESTGRVDYAIGALEELFCITEGKQFQIDIGFAQVGMNSNIMQCESAYRTNKRKQKADDAFYDYIFGIVTTATEWYFLLYTPDGISCTSKNPLSIRFVESALKEGSEEEKELYKSVKRVMEVIVGLLKDRVDVEKMPVVKKQRVCSYFEE</sequence>
<dbReference type="AlphaFoldDB" id="A0A015J8M0"/>
<protein>
    <recommendedName>
        <fullName evidence="3">SAM domain-containing protein</fullName>
    </recommendedName>
</protein>
<dbReference type="EMBL" id="JEMT01024047">
    <property type="protein sequence ID" value="EXX63220.1"/>
    <property type="molecule type" value="Genomic_DNA"/>
</dbReference>
<comment type="caution">
    <text evidence="1">The sequence shown here is derived from an EMBL/GenBank/DDBJ whole genome shotgun (WGS) entry which is preliminary data.</text>
</comment>
<dbReference type="Gene3D" id="1.10.150.50">
    <property type="entry name" value="Transcription Factor, Ets-1"/>
    <property type="match status" value="1"/>
</dbReference>
<keyword evidence="2" id="KW-1185">Reference proteome</keyword>
<dbReference type="OrthoDB" id="2432732at2759"/>
<dbReference type="HOGENOM" id="CLU_057569_0_0_1"/>
<evidence type="ECO:0008006" key="3">
    <source>
        <dbReference type="Google" id="ProtNLM"/>
    </source>
</evidence>
<reference evidence="1 2" key="1">
    <citation type="submission" date="2014-02" db="EMBL/GenBank/DDBJ databases">
        <title>Single nucleus genome sequencing reveals high similarity among nuclei of an endomycorrhizal fungus.</title>
        <authorList>
            <person name="Lin K."/>
            <person name="Geurts R."/>
            <person name="Zhang Z."/>
            <person name="Limpens E."/>
            <person name="Saunders D.G."/>
            <person name="Mu D."/>
            <person name="Pang E."/>
            <person name="Cao H."/>
            <person name="Cha H."/>
            <person name="Lin T."/>
            <person name="Zhou Q."/>
            <person name="Shang Y."/>
            <person name="Li Y."/>
            <person name="Ivanov S."/>
            <person name="Sharma T."/>
            <person name="Velzen R.V."/>
            <person name="Ruijter N.D."/>
            <person name="Aanen D.K."/>
            <person name="Win J."/>
            <person name="Kamoun S."/>
            <person name="Bisseling T."/>
            <person name="Huang S."/>
        </authorList>
    </citation>
    <scope>NUCLEOTIDE SEQUENCE [LARGE SCALE GENOMIC DNA]</scope>
    <source>
        <strain evidence="2">DAOM197198w</strain>
    </source>
</reference>
<dbReference type="Proteomes" id="UP000022910">
    <property type="component" value="Unassembled WGS sequence"/>
</dbReference>
<dbReference type="InterPro" id="IPR013761">
    <property type="entry name" value="SAM/pointed_sf"/>
</dbReference>
<organism evidence="1 2">
    <name type="scientific">Rhizophagus irregularis (strain DAOM 197198w)</name>
    <name type="common">Glomus intraradices</name>
    <dbReference type="NCBI Taxonomy" id="1432141"/>
    <lineage>
        <taxon>Eukaryota</taxon>
        <taxon>Fungi</taxon>
        <taxon>Fungi incertae sedis</taxon>
        <taxon>Mucoromycota</taxon>
        <taxon>Glomeromycotina</taxon>
        <taxon>Glomeromycetes</taxon>
        <taxon>Glomerales</taxon>
        <taxon>Glomeraceae</taxon>
        <taxon>Rhizophagus</taxon>
    </lineage>
</organism>
<evidence type="ECO:0000313" key="2">
    <source>
        <dbReference type="Proteomes" id="UP000022910"/>
    </source>
</evidence>
<name>A0A015J8M0_RHIIW</name>
<proteinExistence type="predicted"/>